<name>A0A429X3W0_SIMTE</name>
<dbReference type="AlphaFoldDB" id="A0A429X3W0"/>
<dbReference type="InterPro" id="IPR002734">
    <property type="entry name" value="RibDG_C"/>
</dbReference>
<dbReference type="Pfam" id="PF01872">
    <property type="entry name" value="RibD_C"/>
    <property type="match status" value="1"/>
</dbReference>
<comment type="caution">
    <text evidence="2">The sequence shown here is derived from an EMBL/GenBank/DDBJ whole genome shotgun (WGS) entry which is preliminary data.</text>
</comment>
<dbReference type="RefSeq" id="WP_120117802.1">
    <property type="nucleotide sequence ID" value="NZ_QYTW02000024.1"/>
</dbReference>
<dbReference type="Proteomes" id="UP000287296">
    <property type="component" value="Unassembled WGS sequence"/>
</dbReference>
<reference evidence="2 3" key="1">
    <citation type="submission" date="2018-12" db="EMBL/GenBank/DDBJ databases">
        <authorList>
            <person name="Sun L."/>
            <person name="Chen Z."/>
        </authorList>
    </citation>
    <scope>NUCLEOTIDE SEQUENCE [LARGE SCALE GENOMIC DNA]</scope>
    <source>
        <strain evidence="2 3">LMG 29736</strain>
    </source>
</reference>
<proteinExistence type="predicted"/>
<dbReference type="GO" id="GO:0009231">
    <property type="term" value="P:riboflavin biosynthetic process"/>
    <property type="evidence" value="ECO:0007669"/>
    <property type="project" value="InterPro"/>
</dbReference>
<organism evidence="2 3">
    <name type="scientific">Siminovitchia terrae</name>
    <name type="common">Bacillus terrae</name>
    <dbReference type="NCBI Taxonomy" id="1914933"/>
    <lineage>
        <taxon>Bacteria</taxon>
        <taxon>Bacillati</taxon>
        <taxon>Bacillota</taxon>
        <taxon>Bacilli</taxon>
        <taxon>Bacillales</taxon>
        <taxon>Bacillaceae</taxon>
        <taxon>Siminovitchia</taxon>
    </lineage>
</organism>
<dbReference type="GO" id="GO:0008703">
    <property type="term" value="F:5-amino-6-(5-phosphoribosylamino)uracil reductase activity"/>
    <property type="evidence" value="ECO:0007669"/>
    <property type="project" value="InterPro"/>
</dbReference>
<dbReference type="SUPFAM" id="SSF53597">
    <property type="entry name" value="Dihydrofolate reductase-like"/>
    <property type="match status" value="1"/>
</dbReference>
<dbReference type="InterPro" id="IPR050765">
    <property type="entry name" value="Riboflavin_Biosynth_HTPR"/>
</dbReference>
<feature type="domain" description="Bacterial bifunctional deaminase-reductase C-terminal" evidence="1">
    <location>
        <begin position="3"/>
        <end position="174"/>
    </location>
</feature>
<evidence type="ECO:0000313" key="2">
    <source>
        <dbReference type="EMBL" id="RST58051.1"/>
    </source>
</evidence>
<dbReference type="Gene3D" id="3.40.430.10">
    <property type="entry name" value="Dihydrofolate Reductase, subunit A"/>
    <property type="match status" value="1"/>
</dbReference>
<dbReference type="InterPro" id="IPR024072">
    <property type="entry name" value="DHFR-like_dom_sf"/>
</dbReference>
<dbReference type="OrthoDB" id="195113at2"/>
<protein>
    <submittedName>
        <fullName evidence="2">Dihydrofolate reductase</fullName>
    </submittedName>
</protein>
<evidence type="ECO:0000259" key="1">
    <source>
        <dbReference type="Pfam" id="PF01872"/>
    </source>
</evidence>
<dbReference type="PANTHER" id="PTHR38011:SF12">
    <property type="entry name" value="BIFUNCTIONAL DEAMINASE-REDUCTASE DOMAIN PROTEIN"/>
    <property type="match status" value="1"/>
</dbReference>
<dbReference type="EMBL" id="QYTW02000024">
    <property type="protein sequence ID" value="RST58051.1"/>
    <property type="molecule type" value="Genomic_DNA"/>
</dbReference>
<dbReference type="PANTHER" id="PTHR38011">
    <property type="entry name" value="DIHYDROFOLATE REDUCTASE FAMILY PROTEIN (AFU_ORTHOLOGUE AFUA_8G06820)"/>
    <property type="match status" value="1"/>
</dbReference>
<sequence>MGKVIAGMTMSLDGFINDRNGSAEKLSPDFEELLETPSFKEMTKNTGAVIMGRRVYEMADPFLWANDDYEFQVPIFVLTHTPPAKYPKGNDKLSFTFVTDGVEGAISQAKKAAGDKIVQVIGGASTIQQCLNSGLCDELQIDIMPVLLGNGLSLFQNIDTDKLKLERTKVEETTPIRTSITFRVTKTNPGV</sequence>
<gene>
    <name evidence="2" type="ORF">D5F11_019060</name>
</gene>
<evidence type="ECO:0000313" key="3">
    <source>
        <dbReference type="Proteomes" id="UP000287296"/>
    </source>
</evidence>
<accession>A0A429X3W0</accession>